<dbReference type="AlphaFoldDB" id="A0A195D559"/>
<proteinExistence type="predicted"/>
<accession>A0A195D559</accession>
<dbReference type="Proteomes" id="UP000078542">
    <property type="component" value="Unassembled WGS sequence"/>
</dbReference>
<dbReference type="EMBL" id="KQ976818">
    <property type="protein sequence ID" value="KYN08040.1"/>
    <property type="molecule type" value="Genomic_DNA"/>
</dbReference>
<feature type="non-terminal residue" evidence="1">
    <location>
        <position position="1"/>
    </location>
</feature>
<evidence type="ECO:0000313" key="1">
    <source>
        <dbReference type="EMBL" id="KYN08040.1"/>
    </source>
</evidence>
<sequence length="31" mass="3193">VDTITTVTSITTSGKEGLKLLADISSGEQAR</sequence>
<name>A0A195D559_9HYME</name>
<evidence type="ECO:0000313" key="2">
    <source>
        <dbReference type="Proteomes" id="UP000078542"/>
    </source>
</evidence>
<protein>
    <submittedName>
        <fullName evidence="1">Uncharacterized protein</fullName>
    </submittedName>
</protein>
<organism evidence="1 2">
    <name type="scientific">Cyphomyrmex costatus</name>
    <dbReference type="NCBI Taxonomy" id="456900"/>
    <lineage>
        <taxon>Eukaryota</taxon>
        <taxon>Metazoa</taxon>
        <taxon>Ecdysozoa</taxon>
        <taxon>Arthropoda</taxon>
        <taxon>Hexapoda</taxon>
        <taxon>Insecta</taxon>
        <taxon>Pterygota</taxon>
        <taxon>Neoptera</taxon>
        <taxon>Endopterygota</taxon>
        <taxon>Hymenoptera</taxon>
        <taxon>Apocrita</taxon>
        <taxon>Aculeata</taxon>
        <taxon>Formicoidea</taxon>
        <taxon>Formicidae</taxon>
        <taxon>Myrmicinae</taxon>
        <taxon>Cyphomyrmex</taxon>
    </lineage>
</organism>
<keyword evidence="2" id="KW-1185">Reference proteome</keyword>
<gene>
    <name evidence="1" type="ORF">ALC62_00885</name>
</gene>
<reference evidence="1 2" key="1">
    <citation type="submission" date="2016-03" db="EMBL/GenBank/DDBJ databases">
        <title>Cyphomyrmex costatus WGS genome.</title>
        <authorList>
            <person name="Nygaard S."/>
            <person name="Hu H."/>
            <person name="Boomsma J."/>
            <person name="Zhang G."/>
        </authorList>
    </citation>
    <scope>NUCLEOTIDE SEQUENCE [LARGE SCALE GENOMIC DNA]</scope>
    <source>
        <strain evidence="1">MS0001</strain>
        <tissue evidence="1">Whole body</tissue>
    </source>
</reference>